<keyword evidence="11 13" id="KW-0464">Manganese</keyword>
<keyword evidence="15" id="KW-1185">Reference proteome</keyword>
<dbReference type="EMBL" id="EAAA01002161">
    <property type="status" value="NOT_ANNOTATED_CDS"/>
    <property type="molecule type" value="Genomic_DNA"/>
</dbReference>
<reference evidence="14" key="4">
    <citation type="submission" date="2025-09" db="UniProtKB">
        <authorList>
            <consortium name="Ensembl"/>
        </authorList>
    </citation>
    <scope>IDENTIFICATION</scope>
</reference>
<reference evidence="15" key="1">
    <citation type="journal article" date="2002" name="Science">
        <title>The draft genome of Ciona intestinalis: insights into chordate and vertebrate origins.</title>
        <authorList>
            <person name="Dehal P."/>
            <person name="Satou Y."/>
            <person name="Campbell R.K."/>
            <person name="Chapman J."/>
            <person name="Degnan B."/>
            <person name="De Tomaso A."/>
            <person name="Davidson B."/>
            <person name="Di Gregorio A."/>
            <person name="Gelpke M."/>
            <person name="Goodstein D.M."/>
            <person name="Harafuji N."/>
            <person name="Hastings K.E."/>
            <person name="Ho I."/>
            <person name="Hotta K."/>
            <person name="Huang W."/>
            <person name="Kawashima T."/>
            <person name="Lemaire P."/>
            <person name="Martinez D."/>
            <person name="Meinertzhagen I.A."/>
            <person name="Necula S."/>
            <person name="Nonaka M."/>
            <person name="Putnam N."/>
            <person name="Rash S."/>
            <person name="Saiga H."/>
            <person name="Satake M."/>
            <person name="Terry A."/>
            <person name="Yamada L."/>
            <person name="Wang H.G."/>
            <person name="Awazu S."/>
            <person name="Azumi K."/>
            <person name="Boore J."/>
            <person name="Branno M."/>
            <person name="Chin-Bow S."/>
            <person name="DeSantis R."/>
            <person name="Doyle S."/>
            <person name="Francino P."/>
            <person name="Keys D.N."/>
            <person name="Haga S."/>
            <person name="Hayashi H."/>
            <person name="Hino K."/>
            <person name="Imai K.S."/>
            <person name="Inaba K."/>
            <person name="Kano S."/>
            <person name="Kobayashi K."/>
            <person name="Kobayashi M."/>
            <person name="Lee B.I."/>
            <person name="Makabe K.W."/>
            <person name="Manohar C."/>
            <person name="Matassi G."/>
            <person name="Medina M."/>
            <person name="Mochizuki Y."/>
            <person name="Mount S."/>
            <person name="Morishita T."/>
            <person name="Miura S."/>
            <person name="Nakayama A."/>
            <person name="Nishizaka S."/>
            <person name="Nomoto H."/>
            <person name="Ohta F."/>
            <person name="Oishi K."/>
            <person name="Rigoutsos I."/>
            <person name="Sano M."/>
            <person name="Sasaki A."/>
            <person name="Sasakura Y."/>
            <person name="Shoguchi E."/>
            <person name="Shin-i T."/>
            <person name="Spagnuolo A."/>
            <person name="Stainier D."/>
            <person name="Suzuki M.M."/>
            <person name="Tassy O."/>
            <person name="Takatori N."/>
            <person name="Tokuoka M."/>
            <person name="Yagi K."/>
            <person name="Yoshizaki F."/>
            <person name="Wada S."/>
            <person name="Zhang C."/>
            <person name="Hyatt P.D."/>
            <person name="Larimer F."/>
            <person name="Detter C."/>
            <person name="Doggett N."/>
            <person name="Glavina T."/>
            <person name="Hawkins T."/>
            <person name="Richardson P."/>
            <person name="Lucas S."/>
            <person name="Kohara Y."/>
            <person name="Levine M."/>
            <person name="Satoh N."/>
            <person name="Rokhsar D.S."/>
        </authorList>
    </citation>
    <scope>NUCLEOTIDE SEQUENCE [LARGE SCALE GENOMIC DNA]</scope>
</reference>
<keyword evidence="9" id="KW-0325">Glycoprotein</keyword>
<comment type="pathway">
    <text evidence="13">Protein modification; protein glycosylation.</text>
</comment>
<dbReference type="GO" id="GO:0050650">
    <property type="term" value="P:chondroitin sulfate proteoglycan biosynthetic process"/>
    <property type="evidence" value="ECO:0000318"/>
    <property type="project" value="GO_Central"/>
</dbReference>
<dbReference type="GO" id="GO:0000139">
    <property type="term" value="C:Golgi membrane"/>
    <property type="evidence" value="ECO:0000318"/>
    <property type="project" value="GO_Central"/>
</dbReference>
<dbReference type="GeneTree" id="ENSGT00940000166666"/>
<reference evidence="14" key="3">
    <citation type="submission" date="2025-08" db="UniProtKB">
        <authorList>
            <consortium name="Ensembl"/>
        </authorList>
    </citation>
    <scope>IDENTIFICATION</scope>
</reference>
<dbReference type="GO" id="GO:0015018">
    <property type="term" value="F:galactosylgalactosylxylosylprotein 3-beta-glucuronosyltransferase activity"/>
    <property type="evidence" value="ECO:0000318"/>
    <property type="project" value="GO_Central"/>
</dbReference>
<proteinExistence type="inferred from homology"/>
<evidence type="ECO:0000256" key="3">
    <source>
        <dbReference type="ARBA" id="ARBA00012641"/>
    </source>
</evidence>
<comment type="catalytic activity">
    <reaction evidence="10 13">
        <text>3-O-(beta-D-galactosyl-(1-&gt;3)-beta-D-galactosyl-(1-&gt;4)-beta-D-xylosyl)-L-seryl-[protein] + UDP-alpha-D-glucuronate = 3-O-(beta-D-GlcA-(1-&gt;3)-beta-D-Gal-(1-&gt;3)-beta-D-Gal-(1-&gt;4)-beta-D-Xyl)-L-seryl-[protein] + UDP + H(+)</text>
        <dbReference type="Rhea" id="RHEA:24168"/>
        <dbReference type="Rhea" id="RHEA-COMP:12571"/>
        <dbReference type="Rhea" id="RHEA-COMP:12573"/>
        <dbReference type="ChEBI" id="CHEBI:15378"/>
        <dbReference type="ChEBI" id="CHEBI:58052"/>
        <dbReference type="ChEBI" id="CHEBI:58223"/>
        <dbReference type="ChEBI" id="CHEBI:132090"/>
        <dbReference type="ChEBI" id="CHEBI:132093"/>
        <dbReference type="EC" id="2.4.1.135"/>
    </reaction>
</comment>
<evidence type="ECO:0000256" key="5">
    <source>
        <dbReference type="ARBA" id="ARBA00022692"/>
    </source>
</evidence>
<feature type="binding site" evidence="11">
    <location>
        <position position="142"/>
    </location>
    <ligand>
        <name>Mn(2+)</name>
        <dbReference type="ChEBI" id="CHEBI:29035"/>
    </ligand>
</feature>
<dbReference type="Proteomes" id="UP000008144">
    <property type="component" value="Chromosome 5"/>
</dbReference>
<evidence type="ECO:0000256" key="12">
    <source>
        <dbReference type="PIRSR" id="PIRSR605027-4"/>
    </source>
</evidence>
<dbReference type="Pfam" id="PF03360">
    <property type="entry name" value="Glyco_transf_43"/>
    <property type="match status" value="1"/>
</dbReference>
<dbReference type="AlphaFoldDB" id="F7BPJ6"/>
<keyword evidence="13" id="KW-0333">Golgi apparatus</keyword>
<name>F7BPJ6_CIOIN</name>
<evidence type="ECO:0000313" key="15">
    <source>
        <dbReference type="Proteomes" id="UP000008144"/>
    </source>
</evidence>
<evidence type="ECO:0000256" key="8">
    <source>
        <dbReference type="ARBA" id="ARBA00023136"/>
    </source>
</evidence>
<evidence type="ECO:0000256" key="1">
    <source>
        <dbReference type="ARBA" id="ARBA00004606"/>
    </source>
</evidence>
<dbReference type="FunCoup" id="F7BPJ6">
    <property type="interactions" value="1"/>
</dbReference>
<comment type="subcellular location">
    <subcellularLocation>
        <location evidence="13">Golgi apparatus membrane</location>
        <topology evidence="13">Single-pass type II membrane protein</topology>
    </subcellularLocation>
    <subcellularLocation>
        <location evidence="1">Membrane</location>
        <topology evidence="1">Single-pass type II membrane protein</topology>
    </subcellularLocation>
</comment>
<evidence type="ECO:0000256" key="7">
    <source>
        <dbReference type="ARBA" id="ARBA00022989"/>
    </source>
</evidence>
<keyword evidence="8 13" id="KW-0472">Membrane</keyword>
<keyword evidence="6 13" id="KW-0735">Signal-anchor</keyword>
<evidence type="ECO:0000256" key="6">
    <source>
        <dbReference type="ARBA" id="ARBA00022968"/>
    </source>
</evidence>
<evidence type="ECO:0000256" key="13">
    <source>
        <dbReference type="RuleBase" id="RU363127"/>
    </source>
</evidence>
<keyword evidence="7 13" id="KW-1133">Transmembrane helix</keyword>
<evidence type="ECO:0000256" key="10">
    <source>
        <dbReference type="ARBA" id="ARBA00047979"/>
    </source>
</evidence>
<dbReference type="Gene3D" id="3.90.550.10">
    <property type="entry name" value="Spore Coat Polysaccharide Biosynthesis Protein SpsA, Chain A"/>
    <property type="match status" value="1"/>
</dbReference>
<keyword evidence="5 13" id="KW-0812">Transmembrane</keyword>
<dbReference type="PANTHER" id="PTHR10896">
    <property type="entry name" value="GALACTOSYLGALACTOSYLXYLOSYLPROTEIN 3-BETA-GLUCURONOSYLTRANSFERASE BETA-1,3-GLUCURONYLTRANSFERASE"/>
    <property type="match status" value="1"/>
</dbReference>
<dbReference type="InParanoid" id="F7BPJ6"/>
<comment type="similarity">
    <text evidence="2 13">Belongs to the glycosyltransferase 43 family.</text>
</comment>
<protein>
    <recommendedName>
        <fullName evidence="3 13">Galactosylgalactosylxylosylprotein 3-beta-glucuronosyltransferase</fullName>
        <ecNumber evidence="3 13">2.4.1.135</ecNumber>
    </recommendedName>
</protein>
<organism evidence="14 15">
    <name type="scientific">Ciona intestinalis</name>
    <name type="common">Transparent sea squirt</name>
    <name type="synonym">Ascidia intestinalis</name>
    <dbReference type="NCBI Taxonomy" id="7719"/>
    <lineage>
        <taxon>Eukaryota</taxon>
        <taxon>Metazoa</taxon>
        <taxon>Chordata</taxon>
        <taxon>Tunicata</taxon>
        <taxon>Ascidiacea</taxon>
        <taxon>Phlebobranchia</taxon>
        <taxon>Cionidae</taxon>
        <taxon>Ciona</taxon>
    </lineage>
</organism>
<evidence type="ECO:0000256" key="2">
    <source>
        <dbReference type="ARBA" id="ARBA00007706"/>
    </source>
</evidence>
<dbReference type="GO" id="GO:0005975">
    <property type="term" value="P:carbohydrate metabolic process"/>
    <property type="evidence" value="ECO:0000318"/>
    <property type="project" value="GO_Central"/>
</dbReference>
<evidence type="ECO:0000313" key="14">
    <source>
        <dbReference type="Ensembl" id="ENSCINP00000022911.2"/>
    </source>
</evidence>
<dbReference type="Ensembl" id="ENSCINT00000023157.2">
    <property type="protein sequence ID" value="ENSCINP00000022911.2"/>
    <property type="gene ID" value="ENSCING00000012206.2"/>
</dbReference>
<sequence>MTKRTKLGCFCAGSVFFFAVMIALCGFLALKVKDFPAIGTRKRTVTVVTCTYTRLTQKADLTRLVQTLMHVSSLHWIVVEDSDKKTPLVKKLLENSSLKYTHLYTKNTAAIFKHIQTLNIALAWIRANVKPNEGVVYFMDDDNTYDIKLFEEIRTTKVLSVWPVGLVGGLLIEGPVECKNDRVLTWRVSWRPDRTIPIDMAGFAINI</sequence>
<dbReference type="HOGENOM" id="CLU_045177_4_0_1"/>
<dbReference type="UniPathway" id="UPA00378"/>
<dbReference type="EC" id="2.4.1.135" evidence="3 13"/>
<dbReference type="InterPro" id="IPR005027">
    <property type="entry name" value="Glyco_trans_43"/>
</dbReference>
<keyword evidence="4 13" id="KW-0808">Transferase</keyword>
<feature type="site" description="Interaction with galactose moiety of substrate glycoprotein" evidence="12">
    <location>
        <position position="173"/>
    </location>
</feature>
<dbReference type="PANTHER" id="PTHR10896:SF65">
    <property type="entry name" value="GALACTOSYLGALACTOSYLXYLOSYLPROTEIN 3-BETA-GLUCURONOSYLTRANSFERASE 3"/>
    <property type="match status" value="1"/>
</dbReference>
<evidence type="ECO:0000256" key="11">
    <source>
        <dbReference type="PIRSR" id="PIRSR605027-3"/>
    </source>
</evidence>
<dbReference type="SUPFAM" id="SSF53448">
    <property type="entry name" value="Nucleotide-diphospho-sugar transferases"/>
    <property type="match status" value="1"/>
</dbReference>
<evidence type="ECO:0000256" key="4">
    <source>
        <dbReference type="ARBA" id="ARBA00022679"/>
    </source>
</evidence>
<evidence type="ECO:0000256" key="9">
    <source>
        <dbReference type="ARBA" id="ARBA00023180"/>
    </source>
</evidence>
<keyword evidence="11 13" id="KW-0479">Metal-binding</keyword>
<feature type="transmembrane region" description="Helical" evidence="13">
    <location>
        <begin position="7"/>
        <end position="30"/>
    </location>
</feature>
<dbReference type="GO" id="GO:0046872">
    <property type="term" value="F:metal ion binding"/>
    <property type="evidence" value="ECO:0007669"/>
    <property type="project" value="UniProtKB-KW"/>
</dbReference>
<accession>F7BPJ6</accession>
<dbReference type="OMA" id="ITHENPG"/>
<comment type="cofactor">
    <cofactor evidence="11 13">
        <name>Mn(2+)</name>
        <dbReference type="ChEBI" id="CHEBI:29035"/>
    </cofactor>
</comment>
<reference evidence="14" key="2">
    <citation type="journal article" date="2008" name="Genome Biol.">
        <title>Improved genome assembly and evidence-based global gene model set for the chordate Ciona intestinalis: new insight into intron and operon populations.</title>
        <authorList>
            <person name="Satou Y."/>
            <person name="Mineta K."/>
            <person name="Ogasawara M."/>
            <person name="Sasakura Y."/>
            <person name="Shoguchi E."/>
            <person name="Ueno K."/>
            <person name="Yamada L."/>
            <person name="Matsumoto J."/>
            <person name="Wasserscheid J."/>
            <person name="Dewar K."/>
            <person name="Wiley G.B."/>
            <person name="Macmil S.L."/>
            <person name="Roe B.A."/>
            <person name="Zeller R.W."/>
            <person name="Hastings K.E."/>
            <person name="Lemaire P."/>
            <person name="Lindquist E."/>
            <person name="Endo T."/>
            <person name="Hotta K."/>
            <person name="Inaba K."/>
        </authorList>
    </citation>
    <scope>NUCLEOTIDE SEQUENCE [LARGE SCALE GENOMIC DNA]</scope>
    <source>
        <strain evidence="14">wild type</strain>
    </source>
</reference>
<dbReference type="InterPro" id="IPR029044">
    <property type="entry name" value="Nucleotide-diphossugar_trans"/>
</dbReference>